<dbReference type="Proteomes" id="UP000077315">
    <property type="component" value="Unassembled WGS sequence"/>
</dbReference>
<name>A0A167QPW2_PHYB8</name>
<organism evidence="1 2">
    <name type="scientific">Phycomyces blakesleeanus (strain ATCC 8743b / DSM 1359 / FGSC 10004 / NBRC 33097 / NRRL 1555)</name>
    <dbReference type="NCBI Taxonomy" id="763407"/>
    <lineage>
        <taxon>Eukaryota</taxon>
        <taxon>Fungi</taxon>
        <taxon>Fungi incertae sedis</taxon>
        <taxon>Mucoromycota</taxon>
        <taxon>Mucoromycotina</taxon>
        <taxon>Mucoromycetes</taxon>
        <taxon>Mucorales</taxon>
        <taxon>Phycomycetaceae</taxon>
        <taxon>Phycomyces</taxon>
    </lineage>
</organism>
<sequence>MTDIYFFTRAYLYLAYENINVCTFHLEKTLLSLHLPATQLSSCNFLQGLTASQDYILFMFAYSLSRQPILIPVMADIETHALCGRVFFCSQGEIVLFWCCCCVTVSPEEAKERTVVKYSAIPAPLLSDRGISISLRQAWIMIQFISLVPIIRKFSLLKWHVRVHKFWAHSSSINRWYSFLCDEIAEKRLKSTIFVINKHMLVHLGYIMREKGPLRVYSCRPIECLISAYRATRGSRKETRKNMDNILFCKAGIRHCLSGRSAVVRPTDRRTGSFEVASDDVVGPELLSSPTRMFLGAVEKEMCMNYGNLVRDTDELVGVSNKSYIFKSYGFIRKFFFHSVLGETSLFFIDEHLCGAWASNEGMFPVWERLTLSEMKVVEVKSIKGMTGLIDDINNENISHVVFPHPRHYE</sequence>
<gene>
    <name evidence="1" type="ORF">PHYBLDRAFT_163090</name>
</gene>
<dbReference type="AlphaFoldDB" id="A0A167QPW2"/>
<accession>A0A167QPW2</accession>
<dbReference type="VEuPathDB" id="FungiDB:PHYBLDRAFT_163090"/>
<reference evidence="2" key="1">
    <citation type="submission" date="2015-06" db="EMBL/GenBank/DDBJ databases">
        <title>Expansion of signal transduction pathways in fungi by whole-genome duplication.</title>
        <authorList>
            <consortium name="DOE Joint Genome Institute"/>
            <person name="Corrochano L.M."/>
            <person name="Kuo A."/>
            <person name="Marcet-Houben M."/>
            <person name="Polaino S."/>
            <person name="Salamov A."/>
            <person name="Villalobos J.M."/>
            <person name="Alvarez M.I."/>
            <person name="Avalos J."/>
            <person name="Benito E.P."/>
            <person name="Benoit I."/>
            <person name="Burger G."/>
            <person name="Camino L.P."/>
            <person name="Canovas D."/>
            <person name="Cerda-Olmedo E."/>
            <person name="Cheng J.-F."/>
            <person name="Dominguez A."/>
            <person name="Elias M."/>
            <person name="Eslava A.P."/>
            <person name="Glaser F."/>
            <person name="Grimwood J."/>
            <person name="Gutierrez G."/>
            <person name="Heitman J."/>
            <person name="Henrissat B."/>
            <person name="Iturriaga E.A."/>
            <person name="Lang B.F."/>
            <person name="Lavin J.L."/>
            <person name="Lee S."/>
            <person name="Li W."/>
            <person name="Lindquist E."/>
            <person name="Lopez-Garcia S."/>
            <person name="Luque E.M."/>
            <person name="Marcos A.T."/>
            <person name="Martin J."/>
            <person name="McCluskey K."/>
            <person name="Medina H.R."/>
            <person name="Miralles-Duran A."/>
            <person name="Miyazaki A."/>
            <person name="Munoz-Torres E."/>
            <person name="Oguiza J.A."/>
            <person name="Ohm R."/>
            <person name="Olmedo M."/>
            <person name="Orejas M."/>
            <person name="Ortiz-Castellanos L."/>
            <person name="Pisabarro A.G."/>
            <person name="Rodriguez-Romero J."/>
            <person name="Ruiz-Herrera J."/>
            <person name="Ruiz-Vazquez R."/>
            <person name="Sanz C."/>
            <person name="Schackwitz W."/>
            <person name="Schmutz J."/>
            <person name="Shahriari M."/>
            <person name="Shelest E."/>
            <person name="Silva-Franco F."/>
            <person name="Soanes D."/>
            <person name="Syed K."/>
            <person name="Tagua V.G."/>
            <person name="Talbot N.J."/>
            <person name="Thon M."/>
            <person name="De vries R.P."/>
            <person name="Wiebenga A."/>
            <person name="Yadav J.S."/>
            <person name="Braun E.L."/>
            <person name="Baker S."/>
            <person name="Garre V."/>
            <person name="Horwitz B."/>
            <person name="Torres-Martinez S."/>
            <person name="Idnurm A."/>
            <person name="Herrera-Estrella A."/>
            <person name="Gabaldon T."/>
            <person name="Grigoriev I.V."/>
        </authorList>
    </citation>
    <scope>NUCLEOTIDE SEQUENCE [LARGE SCALE GENOMIC DNA]</scope>
    <source>
        <strain evidence="2">NRRL 1555(-)</strain>
    </source>
</reference>
<proteinExistence type="predicted"/>
<dbReference type="GeneID" id="28995635"/>
<evidence type="ECO:0000313" key="1">
    <source>
        <dbReference type="EMBL" id="OAD80038.1"/>
    </source>
</evidence>
<keyword evidence="2" id="KW-1185">Reference proteome</keyword>
<protein>
    <submittedName>
        <fullName evidence="1">Uncharacterized protein</fullName>
    </submittedName>
</protein>
<dbReference type="RefSeq" id="XP_018298078.1">
    <property type="nucleotide sequence ID" value="XM_018434729.1"/>
</dbReference>
<dbReference type="InParanoid" id="A0A167QPW2"/>
<evidence type="ECO:0000313" key="2">
    <source>
        <dbReference type="Proteomes" id="UP000077315"/>
    </source>
</evidence>
<dbReference type="EMBL" id="KV440972">
    <property type="protein sequence ID" value="OAD80038.1"/>
    <property type="molecule type" value="Genomic_DNA"/>
</dbReference>